<feature type="coiled-coil region" evidence="1">
    <location>
        <begin position="408"/>
        <end position="439"/>
    </location>
</feature>
<dbReference type="AlphaFoldDB" id="A0AAQ3AHS1"/>
<name>A0AAQ3AHS1_9SPIR</name>
<sequence>MNSVAKNEKKFKLNGIKSQIKSILKTLTDLNKDKISPDTKYILVSQVKSQIIKMLKRYNRLLKIYWAIDTKNKNYKQSGGVEEYSASDIHNMVRKLLENDGYKKVCKRTIERDIKLLNEMGLLKSKIRRLGKQKGSISHYKQNMKFIHIHKDIILEYLKQLLKENLRDKKIIGDFNKDINNTTFHYINLTKVEILSNLSEHNNITLMSHVKKSHVINKANISYKTKENSKEMLSKKTVSNKQKPKQYKFEKKDVETRLICTYKISKKYLKQVKEYSNNDSTYINALRNLETAIVEYKCEYNIEDILEHFLKQFNSRYRNKIWMMMRRKDGVISDYEIIWEGRFRDWYPNKYKFNCAPKESYGGNIQVINKAYNSEKTKKETPDNLEHEEVEGIEKSKLELKRREEYLIKLFEREARERKERLRKAREEQEYLREQAKKSMITTLEKGRVGDGDVKINNNTTEYCLMSDSFLGGGVLTNIKLKSNYEGFKTTMGMSLANLGIIVPKQEQDKMKAKREVI</sequence>
<gene>
    <name evidence="2" type="ORF">O5398_06745</name>
</gene>
<keyword evidence="2" id="KW-0614">Plasmid</keyword>
<accession>A0AAQ3AHS1</accession>
<dbReference type="RefSeq" id="WP_070401485.1">
    <property type="nucleotide sequence ID" value="NZ_CP017132.1"/>
</dbReference>
<dbReference type="EMBL" id="CP114648">
    <property type="protein sequence ID" value="WAZ91818.1"/>
    <property type="molecule type" value="Genomic_DNA"/>
</dbReference>
<dbReference type="Pfam" id="PF02414">
    <property type="entry name" value="Borrelia_orfA"/>
    <property type="match status" value="1"/>
</dbReference>
<evidence type="ECO:0000313" key="2">
    <source>
        <dbReference type="EMBL" id="WAZ91818.1"/>
    </source>
</evidence>
<reference evidence="2" key="1">
    <citation type="submission" date="2022-12" db="EMBL/GenBank/DDBJ databases">
        <title>B. miyamotoi WGS.</title>
        <authorList>
            <person name="Kuleshov K.V."/>
            <person name="Hoornstra D."/>
            <person name="Hovius J.W."/>
            <person name="Platonov A.E."/>
            <person name="Telford S.R. III."/>
        </authorList>
    </citation>
    <scope>NUCLEOTIDE SEQUENCE</scope>
    <source>
        <strain evidence="2">410</strain>
        <plasmid evidence="2">p410-lp20-1</plasmid>
    </source>
</reference>
<keyword evidence="1" id="KW-0175">Coiled coil</keyword>
<geneLocation type="plasmid" evidence="2 3">
    <name>p410-lp20-1</name>
</geneLocation>
<organism evidence="2 3">
    <name type="scientific">Borrelia miyamotoi</name>
    <dbReference type="NCBI Taxonomy" id="47466"/>
    <lineage>
        <taxon>Bacteria</taxon>
        <taxon>Pseudomonadati</taxon>
        <taxon>Spirochaetota</taxon>
        <taxon>Spirochaetia</taxon>
        <taxon>Spirochaetales</taxon>
        <taxon>Borreliaceae</taxon>
        <taxon>Borrelia</taxon>
    </lineage>
</organism>
<protein>
    <submittedName>
        <fullName evidence="2">Plasmid maintenance protein</fullName>
    </submittedName>
</protein>
<dbReference type="InterPro" id="IPR003459">
    <property type="entry name" value="Borrelia_plasmid_OrfA"/>
</dbReference>
<evidence type="ECO:0000313" key="3">
    <source>
        <dbReference type="Proteomes" id="UP001164544"/>
    </source>
</evidence>
<proteinExistence type="predicted"/>
<evidence type="ECO:0000256" key="1">
    <source>
        <dbReference type="SAM" id="Coils"/>
    </source>
</evidence>
<dbReference type="Proteomes" id="UP001164544">
    <property type="component" value="Plasmid p410-lp20-1"/>
</dbReference>